<dbReference type="EMBL" id="CP006569">
    <property type="protein sequence ID" value="AHF75428.1"/>
    <property type="molecule type" value="Genomic_DNA"/>
</dbReference>
<dbReference type="OrthoDB" id="9795085at2"/>
<name>W0HTH4_9GAMM</name>
<organism evidence="2 3">
    <name type="scientific">Sodalis praecaptivus</name>
    <dbReference type="NCBI Taxonomy" id="1239307"/>
    <lineage>
        <taxon>Bacteria</taxon>
        <taxon>Pseudomonadati</taxon>
        <taxon>Pseudomonadota</taxon>
        <taxon>Gammaproteobacteria</taxon>
        <taxon>Enterobacterales</taxon>
        <taxon>Bruguierivoracaceae</taxon>
        <taxon>Sodalis</taxon>
    </lineage>
</organism>
<dbReference type="PANTHER" id="PTHR43591">
    <property type="entry name" value="METHYLTRANSFERASE"/>
    <property type="match status" value="1"/>
</dbReference>
<dbReference type="GO" id="GO:0008757">
    <property type="term" value="F:S-adenosylmethionine-dependent methyltransferase activity"/>
    <property type="evidence" value="ECO:0007669"/>
    <property type="project" value="InterPro"/>
</dbReference>
<dbReference type="CDD" id="cd02440">
    <property type="entry name" value="AdoMet_MTases"/>
    <property type="match status" value="1"/>
</dbReference>
<accession>W0HTH4</accession>
<dbReference type="SUPFAM" id="SSF53335">
    <property type="entry name" value="S-adenosyl-L-methionine-dependent methyltransferases"/>
    <property type="match status" value="1"/>
</dbReference>
<evidence type="ECO:0000259" key="1">
    <source>
        <dbReference type="Pfam" id="PF08241"/>
    </source>
</evidence>
<dbReference type="InterPro" id="IPR029063">
    <property type="entry name" value="SAM-dependent_MTases_sf"/>
</dbReference>
<proteinExistence type="predicted"/>
<dbReference type="PATRIC" id="fig|1239307.3.peg.339"/>
<dbReference type="GO" id="GO:0032259">
    <property type="term" value="P:methylation"/>
    <property type="evidence" value="ECO:0007669"/>
    <property type="project" value="UniProtKB-KW"/>
</dbReference>
<dbReference type="RefSeq" id="WP_025420581.1">
    <property type="nucleotide sequence ID" value="NZ_CP006569.1"/>
</dbReference>
<gene>
    <name evidence="2" type="ORF">Sant_0322</name>
</gene>
<keyword evidence="2" id="KW-0489">Methyltransferase</keyword>
<dbReference type="Proteomes" id="UP000019028">
    <property type="component" value="Chromosome"/>
</dbReference>
<reference evidence="2 3" key="1">
    <citation type="journal article" date="2014" name="Genome Biol. Evol.">
        <title>Genome degeneration and adaptation in a nascent stage of symbiosis.</title>
        <authorList>
            <person name="Oakeson K.F."/>
            <person name="Gil R."/>
            <person name="Clayton A.L."/>
            <person name="Dunn D.M."/>
            <person name="von Niederhausern A.C."/>
            <person name="Hamil C."/>
            <person name="Aoyagi A."/>
            <person name="Duval B."/>
            <person name="Baca A."/>
            <person name="Silva F.J."/>
            <person name="Vallier A."/>
            <person name="Jackson D.G."/>
            <person name="Latorre A."/>
            <person name="Weiss R.B."/>
            <person name="Heddi A."/>
            <person name="Moya A."/>
            <person name="Dale C."/>
        </authorList>
    </citation>
    <scope>NUCLEOTIDE SEQUENCE [LARGE SCALE GENOMIC DNA]</scope>
    <source>
        <strain evidence="2 3">HS1</strain>
    </source>
</reference>
<dbReference type="HOGENOM" id="CLU_1089548_0_0_6"/>
<sequence>MAIDFHAGSNQYSYARRVAHAGWGDFIQQRVDAAGKAIADIGCGGGIYSAAWAGLGARQVTGVDFSAQMLQDAQETVQGLTNVAFVQGDAAATGLADASQDIVFARALIHHFDSPQPFLHEAWRILAPGGLLLIQDRTPEDVFLPGSPEHMRGWFFDLFPPLAAIERARRPPRSVIEAAITTAGFELRPTTTLWETRREYADSAALAADLRGRTGRSILHELSDEALEQMIAYILARLPAGQPIVENDRWTFWWAQKPDVAGNGL</sequence>
<keyword evidence="2" id="KW-0808">Transferase</keyword>
<dbReference type="AlphaFoldDB" id="W0HTH4"/>
<keyword evidence="3" id="KW-1185">Reference proteome</keyword>
<dbReference type="KEGG" id="sod:Sant_0322"/>
<evidence type="ECO:0000313" key="2">
    <source>
        <dbReference type="EMBL" id="AHF75428.1"/>
    </source>
</evidence>
<dbReference type="Pfam" id="PF08241">
    <property type="entry name" value="Methyltransf_11"/>
    <property type="match status" value="1"/>
</dbReference>
<dbReference type="PANTHER" id="PTHR43591:SF24">
    <property type="entry name" value="2-METHOXY-6-POLYPRENYL-1,4-BENZOQUINOL METHYLASE, MITOCHONDRIAL"/>
    <property type="match status" value="1"/>
</dbReference>
<protein>
    <submittedName>
        <fullName evidence="2">Putative methyltransferase domain protein</fullName>
    </submittedName>
</protein>
<dbReference type="InterPro" id="IPR013216">
    <property type="entry name" value="Methyltransf_11"/>
</dbReference>
<evidence type="ECO:0000313" key="3">
    <source>
        <dbReference type="Proteomes" id="UP000019028"/>
    </source>
</evidence>
<dbReference type="Gene3D" id="3.40.50.150">
    <property type="entry name" value="Vaccinia Virus protein VP39"/>
    <property type="match status" value="1"/>
</dbReference>
<feature type="domain" description="Methyltransferase type 11" evidence="1">
    <location>
        <begin position="40"/>
        <end position="134"/>
    </location>
</feature>